<evidence type="ECO:0000313" key="9">
    <source>
        <dbReference type="Proteomes" id="UP000483018"/>
    </source>
</evidence>
<keyword evidence="5" id="KW-1133">Transmembrane helix</keyword>
<evidence type="ECO:0000313" key="8">
    <source>
        <dbReference type="EMBL" id="KAE9635466.1"/>
    </source>
</evidence>
<evidence type="ECO:0000256" key="4">
    <source>
        <dbReference type="SAM" id="Coils"/>
    </source>
</evidence>
<dbReference type="InterPro" id="IPR004089">
    <property type="entry name" value="MCPsignal_dom"/>
</dbReference>
<evidence type="ECO:0000256" key="2">
    <source>
        <dbReference type="ARBA" id="ARBA00029447"/>
    </source>
</evidence>
<dbReference type="PROSITE" id="PS50885">
    <property type="entry name" value="HAMP"/>
    <property type="match status" value="1"/>
</dbReference>
<evidence type="ECO:0000256" key="5">
    <source>
        <dbReference type="SAM" id="Phobius"/>
    </source>
</evidence>
<dbReference type="GO" id="GO:0007165">
    <property type="term" value="P:signal transduction"/>
    <property type="evidence" value="ECO:0007669"/>
    <property type="project" value="UniProtKB-KW"/>
</dbReference>
<evidence type="ECO:0000256" key="3">
    <source>
        <dbReference type="PROSITE-ProRule" id="PRU00284"/>
    </source>
</evidence>
<keyword evidence="4" id="KW-0175">Coiled coil</keyword>
<dbReference type="OrthoDB" id="9762005at2"/>
<comment type="caution">
    <text evidence="8">The sequence shown here is derived from an EMBL/GenBank/DDBJ whole genome shotgun (WGS) entry which is preliminary data.</text>
</comment>
<keyword evidence="1 3" id="KW-0807">Transducer</keyword>
<feature type="coiled-coil region" evidence="4">
    <location>
        <begin position="135"/>
        <end position="162"/>
    </location>
</feature>
<keyword evidence="5" id="KW-0812">Transmembrane</keyword>
<gene>
    <name evidence="8" type="ORF">GND95_04790</name>
</gene>
<dbReference type="Pfam" id="PF00672">
    <property type="entry name" value="HAMP"/>
    <property type="match status" value="1"/>
</dbReference>
<comment type="similarity">
    <text evidence="2">Belongs to the methyl-accepting chemotaxis (MCP) protein family.</text>
</comment>
<feature type="transmembrane region" description="Helical" evidence="5">
    <location>
        <begin position="15"/>
        <end position="34"/>
    </location>
</feature>
<dbReference type="EMBL" id="WSLF01000003">
    <property type="protein sequence ID" value="KAE9635466.1"/>
    <property type="molecule type" value="Genomic_DNA"/>
</dbReference>
<feature type="domain" description="HAMP" evidence="7">
    <location>
        <begin position="205"/>
        <end position="258"/>
    </location>
</feature>
<evidence type="ECO:0000256" key="1">
    <source>
        <dbReference type="ARBA" id="ARBA00023224"/>
    </source>
</evidence>
<dbReference type="RefSeq" id="WP_158739714.1">
    <property type="nucleotide sequence ID" value="NZ_WSLF01000003.1"/>
</dbReference>
<protein>
    <submittedName>
        <fullName evidence="8">HAMP domain-containing protein</fullName>
    </submittedName>
</protein>
<reference evidence="8 9" key="1">
    <citation type="submission" date="2019-12" db="EMBL/GenBank/DDBJ databases">
        <title>Defluviitalea raffinosedens, isolated from a biogas fermenter, genome sequencing and characterization.</title>
        <authorList>
            <person name="Rettenmaier R."/>
            <person name="Schneider M."/>
            <person name="Neuhaus K."/>
            <person name="Liebl W."/>
            <person name="Zverlov V."/>
        </authorList>
    </citation>
    <scope>NUCLEOTIDE SEQUENCE [LARGE SCALE GENOMIC DNA]</scope>
    <source>
        <strain evidence="8 9">249c-K6</strain>
    </source>
</reference>
<evidence type="ECO:0000259" key="6">
    <source>
        <dbReference type="PROSITE" id="PS50111"/>
    </source>
</evidence>
<organism evidence="8 9">
    <name type="scientific">Defluviitalea raffinosedens</name>
    <dbReference type="NCBI Taxonomy" id="1450156"/>
    <lineage>
        <taxon>Bacteria</taxon>
        <taxon>Bacillati</taxon>
        <taxon>Bacillota</taxon>
        <taxon>Clostridia</taxon>
        <taxon>Lachnospirales</taxon>
        <taxon>Defluviitaleaceae</taxon>
        <taxon>Defluviitalea</taxon>
    </lineage>
</organism>
<dbReference type="Proteomes" id="UP000483018">
    <property type="component" value="Unassembled WGS sequence"/>
</dbReference>
<dbReference type="PANTHER" id="PTHR32089">
    <property type="entry name" value="METHYL-ACCEPTING CHEMOTAXIS PROTEIN MCPB"/>
    <property type="match status" value="1"/>
</dbReference>
<dbReference type="SUPFAM" id="SSF58104">
    <property type="entry name" value="Methyl-accepting chemotaxis protein (MCP) signaling domain"/>
    <property type="match status" value="1"/>
</dbReference>
<feature type="transmembrane region" description="Helical" evidence="5">
    <location>
        <begin position="180"/>
        <end position="202"/>
    </location>
</feature>
<keyword evidence="5" id="KW-0472">Membrane</keyword>
<dbReference type="SMART" id="SM00283">
    <property type="entry name" value="MA"/>
    <property type="match status" value="1"/>
</dbReference>
<dbReference type="PANTHER" id="PTHR32089:SF112">
    <property type="entry name" value="LYSOZYME-LIKE PROTEIN-RELATED"/>
    <property type="match status" value="1"/>
</dbReference>
<feature type="domain" description="Methyl-accepting transducer" evidence="6">
    <location>
        <begin position="277"/>
        <end position="527"/>
    </location>
</feature>
<keyword evidence="9" id="KW-1185">Reference proteome</keyword>
<dbReference type="AlphaFoldDB" id="A0A7C8LIG6"/>
<proteinExistence type="inferred from homology"/>
<dbReference type="GO" id="GO:0016020">
    <property type="term" value="C:membrane"/>
    <property type="evidence" value="ECO:0007669"/>
    <property type="project" value="InterPro"/>
</dbReference>
<dbReference type="PROSITE" id="PS50111">
    <property type="entry name" value="CHEMOTAXIS_TRANSDUC_2"/>
    <property type="match status" value="1"/>
</dbReference>
<dbReference type="Pfam" id="PF00015">
    <property type="entry name" value="MCPsignal"/>
    <property type="match status" value="1"/>
</dbReference>
<accession>A0A7C8LIG6</accession>
<evidence type="ECO:0000259" key="7">
    <source>
        <dbReference type="PROSITE" id="PS50885"/>
    </source>
</evidence>
<dbReference type="Gene3D" id="6.10.340.10">
    <property type="match status" value="1"/>
</dbReference>
<dbReference type="Gene3D" id="1.10.287.950">
    <property type="entry name" value="Methyl-accepting chemotaxis protein"/>
    <property type="match status" value="1"/>
</dbReference>
<name>A0A7C8LIG6_9FIRM</name>
<dbReference type="InterPro" id="IPR003660">
    <property type="entry name" value="HAMP_dom"/>
</dbReference>
<sequence>MKVFDIRSIGRKIKLGLIVAILPLLFAIIISLIVSIQNNRAYNEVCQTILITNHIENVINEHIPTLVRQLAIERENIYENSKEVHEILERDLKFLSQSITEENKESRKYLESIEGLIGTYFGHIKAIAENKQMSMAEVSAKYDEIKKTAEFINNQVDNLINSQLTYSEYIMEHINKKFQMMIIIFTSIIIGAISISVIYSIYLSNKITQSFKKLTKGAITIGTGDLTGDDIIIDSDDELKILADSFNQMKNNIKNIGMRVHEVCSNLAVLAEQLNKSIEQFANGSRQIAEATEETAKGAEDQVIHANISTKIAESVHKELRKIAARSQQIIKLSDCSNVLTQEGMGSIHNFIQKIDGINVVMKRIALQMDGLNKKSCEIETSIQSIGQIAEQTNLLALNASIEAVRAGEAGKGFSVVASEVKKLAEETEKVTKGVIYAISGIRSETMSISETIAEGMKEVSNAVCFIKDADDSFKNIEASNETVYKEVKEISKSIDDLLQNVDKLSKASKEITHIAELVAASSEEVAASTQEQSESLREMVLNSNTLTKQAEALEETIKYLKIV</sequence>